<dbReference type="Pfam" id="PF00389">
    <property type="entry name" value="2-Hacid_dh"/>
    <property type="match status" value="1"/>
</dbReference>
<evidence type="ECO:0000256" key="3">
    <source>
        <dbReference type="ARBA" id="ARBA00023027"/>
    </source>
</evidence>
<keyword evidence="2 4" id="KW-0560">Oxidoreductase</keyword>
<dbReference type="SUPFAM" id="SSF51735">
    <property type="entry name" value="NAD(P)-binding Rossmann-fold domains"/>
    <property type="match status" value="1"/>
</dbReference>
<dbReference type="PROSITE" id="PS00065">
    <property type="entry name" value="D_2_HYDROXYACID_DH_1"/>
    <property type="match status" value="1"/>
</dbReference>
<dbReference type="GO" id="GO:0030267">
    <property type="term" value="F:glyoxylate reductase (NADPH) activity"/>
    <property type="evidence" value="ECO:0007669"/>
    <property type="project" value="TreeGrafter"/>
</dbReference>
<evidence type="ECO:0000313" key="8">
    <source>
        <dbReference type="Proteomes" id="UP000006735"/>
    </source>
</evidence>
<dbReference type="GO" id="GO:0005829">
    <property type="term" value="C:cytosol"/>
    <property type="evidence" value="ECO:0007669"/>
    <property type="project" value="TreeGrafter"/>
</dbReference>
<gene>
    <name evidence="7" type="primary">LdhA</name>
    <name evidence="7" type="ordered locus">XOO3260</name>
</gene>
<dbReference type="InterPro" id="IPR006139">
    <property type="entry name" value="D-isomer_2_OHA_DH_cat_dom"/>
</dbReference>
<organism evidence="7 8">
    <name type="scientific">Xanthomonas oryzae pv. oryzae (strain KACC10331 / KXO85)</name>
    <dbReference type="NCBI Taxonomy" id="291331"/>
    <lineage>
        <taxon>Bacteria</taxon>
        <taxon>Pseudomonadati</taxon>
        <taxon>Pseudomonadota</taxon>
        <taxon>Gammaproteobacteria</taxon>
        <taxon>Lysobacterales</taxon>
        <taxon>Lysobacteraceae</taxon>
        <taxon>Xanthomonas</taxon>
    </lineage>
</organism>
<dbReference type="Pfam" id="PF02826">
    <property type="entry name" value="2-Hacid_dh_C"/>
    <property type="match status" value="1"/>
</dbReference>
<dbReference type="CDD" id="cd05301">
    <property type="entry name" value="GDH"/>
    <property type="match status" value="1"/>
</dbReference>
<comment type="similarity">
    <text evidence="1 4">Belongs to the D-isomer specific 2-hydroxyacid dehydrogenase family.</text>
</comment>
<dbReference type="InterPro" id="IPR036291">
    <property type="entry name" value="NAD(P)-bd_dom_sf"/>
</dbReference>
<evidence type="ECO:0000256" key="1">
    <source>
        <dbReference type="ARBA" id="ARBA00005854"/>
    </source>
</evidence>
<protein>
    <submittedName>
        <fullName evidence="7">Lactate dehydrogenase and related dehydrogenases</fullName>
    </submittedName>
</protein>
<keyword evidence="3" id="KW-0520">NAD</keyword>
<name>Q5GXQ7_XANOR</name>
<dbReference type="AlphaFoldDB" id="Q5GXQ7"/>
<sequence length="375" mass="39605">MRSAAMWVRSRRAFPVRSMSDTARAKVWVSQPLFDDVVAQLGEHFELTTTEHVTVWSPVELAARLASLDGALITLNERVGAAEIAAAPQLRAIANVGVGYNNLDIDALSAAGILASNTPDVLTETTADLGFALLMATARRITESERWLRDGQWGQWSFKAMLGADIHGSTLGILGMGRIGQGIARRGAHGFGMRVLYHNRSPLPAATEQALGAQYVEFDTLLAQSDHLVLVVPYTRDSHHIIDAAALGKMRATATLVNIARGGIVDELALADALANGRLAGAGLDVYQGEPRVRPELLALRNVVLTPHIGSASLATRRAMVQLAVDNLIAALGEGPHAGHPPSALNTDAVAAARHGGTAADAKKTGVTGTIATKR</sequence>
<dbReference type="KEGG" id="xoo:XOO3260"/>
<accession>Q5GXQ7</accession>
<dbReference type="GO" id="GO:0016618">
    <property type="term" value="F:hydroxypyruvate reductase [NAD(P)H] activity"/>
    <property type="evidence" value="ECO:0007669"/>
    <property type="project" value="TreeGrafter"/>
</dbReference>
<dbReference type="InterPro" id="IPR006140">
    <property type="entry name" value="D-isomer_DH_NAD-bd"/>
</dbReference>
<reference evidence="7 8" key="1">
    <citation type="journal article" date="2005" name="Nucleic Acids Res.">
        <title>The genome sequence of Xanthomonas oryzae pathovar oryzae KACC10331, the bacterial blight pathogen of rice.</title>
        <authorList>
            <person name="Lee B.M."/>
            <person name="Park Y.J."/>
            <person name="Park D.S."/>
            <person name="Kang H.W."/>
            <person name="Kim J.G."/>
            <person name="Song E.S."/>
            <person name="Park I.C."/>
            <person name="Yoon U.H."/>
            <person name="Hahn J.H."/>
            <person name="Koo B.S."/>
            <person name="Lee G.B."/>
            <person name="Kim H."/>
            <person name="Park H.S."/>
            <person name="Yoon K.O."/>
            <person name="Kim J.H."/>
            <person name="Jung C.H."/>
            <person name="Koh N.H."/>
            <person name="Seo J.S."/>
            <person name="Go S.J."/>
        </authorList>
    </citation>
    <scope>NUCLEOTIDE SEQUENCE [LARGE SCALE GENOMIC DNA]</scope>
    <source>
        <strain evidence="8">KACC10331 / KXO85</strain>
    </source>
</reference>
<evidence type="ECO:0000313" key="7">
    <source>
        <dbReference type="EMBL" id="AAW76514.1"/>
    </source>
</evidence>
<dbReference type="InterPro" id="IPR050223">
    <property type="entry name" value="D-isomer_2-hydroxyacid_DH"/>
</dbReference>
<feature type="domain" description="D-isomer specific 2-hydroxyacid dehydrogenase catalytic" evidence="5">
    <location>
        <begin position="34"/>
        <end position="337"/>
    </location>
</feature>
<dbReference type="InterPro" id="IPR029752">
    <property type="entry name" value="D-isomer_DH_CS1"/>
</dbReference>
<proteinExistence type="inferred from homology"/>
<dbReference type="EMBL" id="AE013598">
    <property type="protein sequence ID" value="AAW76514.1"/>
    <property type="molecule type" value="Genomic_DNA"/>
</dbReference>
<dbReference type="SUPFAM" id="SSF52283">
    <property type="entry name" value="Formate/glycerate dehydrogenase catalytic domain-like"/>
    <property type="match status" value="1"/>
</dbReference>
<dbReference type="Proteomes" id="UP000006735">
    <property type="component" value="Chromosome"/>
</dbReference>
<evidence type="ECO:0000256" key="4">
    <source>
        <dbReference type="RuleBase" id="RU003719"/>
    </source>
</evidence>
<keyword evidence="8" id="KW-1185">Reference proteome</keyword>
<dbReference type="GO" id="GO:0051287">
    <property type="term" value="F:NAD binding"/>
    <property type="evidence" value="ECO:0007669"/>
    <property type="project" value="InterPro"/>
</dbReference>
<evidence type="ECO:0000259" key="5">
    <source>
        <dbReference type="Pfam" id="PF00389"/>
    </source>
</evidence>
<dbReference type="FunFam" id="3.40.50.720:FF:000203">
    <property type="entry name" value="D-3-phosphoglycerate dehydrogenase (SerA)"/>
    <property type="match status" value="1"/>
</dbReference>
<dbReference type="STRING" id="291331.XOO3260"/>
<evidence type="ECO:0000259" key="6">
    <source>
        <dbReference type="Pfam" id="PF02826"/>
    </source>
</evidence>
<evidence type="ECO:0000256" key="2">
    <source>
        <dbReference type="ARBA" id="ARBA00023002"/>
    </source>
</evidence>
<dbReference type="PANTHER" id="PTHR10996">
    <property type="entry name" value="2-HYDROXYACID DEHYDROGENASE-RELATED"/>
    <property type="match status" value="1"/>
</dbReference>
<dbReference type="Gene3D" id="3.40.50.720">
    <property type="entry name" value="NAD(P)-binding Rossmann-like Domain"/>
    <property type="match status" value="2"/>
</dbReference>
<dbReference type="PANTHER" id="PTHR10996:SF283">
    <property type="entry name" value="GLYOXYLATE_HYDROXYPYRUVATE REDUCTASE B"/>
    <property type="match status" value="1"/>
</dbReference>
<feature type="domain" description="D-isomer specific 2-hydroxyacid dehydrogenase NAD-binding" evidence="6">
    <location>
        <begin position="131"/>
        <end position="310"/>
    </location>
</feature>
<dbReference type="HOGENOM" id="CLU_019796_1_2_6"/>